<protein>
    <submittedName>
        <fullName evidence="6">FAD/NAD-P-binding domain-containing protein</fullName>
    </submittedName>
</protein>
<evidence type="ECO:0000256" key="1">
    <source>
        <dbReference type="ARBA" id="ARBA00009183"/>
    </source>
</evidence>
<evidence type="ECO:0000256" key="4">
    <source>
        <dbReference type="ARBA" id="ARBA00023002"/>
    </source>
</evidence>
<keyword evidence="5" id="KW-0732">Signal</keyword>
<dbReference type="InterPro" id="IPR020946">
    <property type="entry name" value="Flavin_mOase-like"/>
</dbReference>
<evidence type="ECO:0000256" key="5">
    <source>
        <dbReference type="SAM" id="SignalP"/>
    </source>
</evidence>
<dbReference type="GO" id="GO:0004499">
    <property type="term" value="F:N,N-dimethylaniline monooxygenase activity"/>
    <property type="evidence" value="ECO:0007669"/>
    <property type="project" value="InterPro"/>
</dbReference>
<dbReference type="Proteomes" id="UP001218218">
    <property type="component" value="Unassembled WGS sequence"/>
</dbReference>
<dbReference type="GO" id="GO:0050660">
    <property type="term" value="F:flavin adenine dinucleotide binding"/>
    <property type="evidence" value="ECO:0007669"/>
    <property type="project" value="InterPro"/>
</dbReference>
<dbReference type="PRINTS" id="PR00419">
    <property type="entry name" value="ADXRDTASE"/>
</dbReference>
<keyword evidence="4" id="KW-0560">Oxidoreductase</keyword>
<accession>A0AAD7ASH3</accession>
<comment type="similarity">
    <text evidence="1">Belongs to the FMO family.</text>
</comment>
<organism evidence="6 7">
    <name type="scientific">Mycena albidolilacea</name>
    <dbReference type="NCBI Taxonomy" id="1033008"/>
    <lineage>
        <taxon>Eukaryota</taxon>
        <taxon>Fungi</taxon>
        <taxon>Dikarya</taxon>
        <taxon>Basidiomycota</taxon>
        <taxon>Agaricomycotina</taxon>
        <taxon>Agaricomycetes</taxon>
        <taxon>Agaricomycetidae</taxon>
        <taxon>Agaricales</taxon>
        <taxon>Marasmiineae</taxon>
        <taxon>Mycenaceae</taxon>
        <taxon>Mycena</taxon>
    </lineage>
</organism>
<dbReference type="AlphaFoldDB" id="A0AAD7ASH3"/>
<feature type="chain" id="PRO_5042039438" evidence="5">
    <location>
        <begin position="20"/>
        <end position="554"/>
    </location>
</feature>
<dbReference type="Pfam" id="PF00743">
    <property type="entry name" value="FMO-like"/>
    <property type="match status" value="1"/>
</dbReference>
<name>A0AAD7ASH3_9AGAR</name>
<dbReference type="GO" id="GO:0050661">
    <property type="term" value="F:NADP binding"/>
    <property type="evidence" value="ECO:0007669"/>
    <property type="project" value="InterPro"/>
</dbReference>
<dbReference type="InterPro" id="IPR050346">
    <property type="entry name" value="FMO-like"/>
</dbReference>
<evidence type="ECO:0000313" key="6">
    <source>
        <dbReference type="EMBL" id="KAJ7367156.1"/>
    </source>
</evidence>
<feature type="signal peptide" evidence="5">
    <location>
        <begin position="1"/>
        <end position="19"/>
    </location>
</feature>
<evidence type="ECO:0000256" key="2">
    <source>
        <dbReference type="ARBA" id="ARBA00022630"/>
    </source>
</evidence>
<reference evidence="6" key="1">
    <citation type="submission" date="2023-03" db="EMBL/GenBank/DDBJ databases">
        <title>Massive genome expansion in bonnet fungi (Mycena s.s.) driven by repeated elements and novel gene families across ecological guilds.</title>
        <authorList>
            <consortium name="Lawrence Berkeley National Laboratory"/>
            <person name="Harder C.B."/>
            <person name="Miyauchi S."/>
            <person name="Viragh M."/>
            <person name="Kuo A."/>
            <person name="Thoen E."/>
            <person name="Andreopoulos B."/>
            <person name="Lu D."/>
            <person name="Skrede I."/>
            <person name="Drula E."/>
            <person name="Henrissat B."/>
            <person name="Morin E."/>
            <person name="Kohler A."/>
            <person name="Barry K."/>
            <person name="LaButti K."/>
            <person name="Morin E."/>
            <person name="Salamov A."/>
            <person name="Lipzen A."/>
            <person name="Mereny Z."/>
            <person name="Hegedus B."/>
            <person name="Baldrian P."/>
            <person name="Stursova M."/>
            <person name="Weitz H."/>
            <person name="Taylor A."/>
            <person name="Grigoriev I.V."/>
            <person name="Nagy L.G."/>
            <person name="Martin F."/>
            <person name="Kauserud H."/>
        </authorList>
    </citation>
    <scope>NUCLEOTIDE SEQUENCE</scope>
    <source>
        <strain evidence="6">CBHHK002</strain>
    </source>
</reference>
<sequence length="554" mass="62905">MAWLRAFVAILFFGISIFAQSQYQTVFEKPKHLDTFHRPIQRVAVVGAGPAGLPAAAKLIEHNFTVRLFERAPHPGGNWLYSEETPVRESYPDKPGGLSIAEIPARLPAKLYHNEGDDGLTLDYRWTEHWQPRPVWYNLFTNSPKVSTELPDVPYNPETPWVLSHHTIQRHVRSYASHHCLNSNDHCPATPSAARVASYSTRVVKVEKDEETHTWVLTLRRLERLRESNRTLEEWWTETFDAVVITSGSYAAAHVPEIEGIVDWSKVKDGGRYSMYHSQSYRHPEPYVGKTVLIVGASISASEIARDISPFAHRIIVSVRPPKVRRGSRRRSLSRFPNITEFVPEIAAFEPLESRTDGIRNGKIHLMNGSILQGIDEIILATGYQSYSLYPPDSTRRRPENTSWTGHYIPDPTLAYTIGLIHHCFQQFFAMSLTNCMPGRPWTMGRYQSYGFAKVWEGTARLPPPEWIDDGSEGPDRGTGSYYLDMWLGEALFRRYITWLNAASLEHGGRFIGPPPIEYVPNLECTPPVLSHKQSSGTSSFSTITRWFISSTTQ</sequence>
<dbReference type="EMBL" id="JARIHO010000002">
    <property type="protein sequence ID" value="KAJ7367156.1"/>
    <property type="molecule type" value="Genomic_DNA"/>
</dbReference>
<dbReference type="Pfam" id="PF13450">
    <property type="entry name" value="NAD_binding_8"/>
    <property type="match status" value="1"/>
</dbReference>
<dbReference type="Gene3D" id="3.50.50.60">
    <property type="entry name" value="FAD/NAD(P)-binding domain"/>
    <property type="match status" value="2"/>
</dbReference>
<evidence type="ECO:0000313" key="7">
    <source>
        <dbReference type="Proteomes" id="UP001218218"/>
    </source>
</evidence>
<gene>
    <name evidence="6" type="ORF">DFH08DRAFT_836676</name>
</gene>
<proteinExistence type="inferred from homology"/>
<dbReference type="InterPro" id="IPR036188">
    <property type="entry name" value="FAD/NAD-bd_sf"/>
</dbReference>
<keyword evidence="2" id="KW-0285">Flavoprotein</keyword>
<keyword evidence="7" id="KW-1185">Reference proteome</keyword>
<evidence type="ECO:0000256" key="3">
    <source>
        <dbReference type="ARBA" id="ARBA00022827"/>
    </source>
</evidence>
<comment type="caution">
    <text evidence="6">The sequence shown here is derived from an EMBL/GenBank/DDBJ whole genome shotgun (WGS) entry which is preliminary data.</text>
</comment>
<dbReference type="SUPFAM" id="SSF51905">
    <property type="entry name" value="FAD/NAD(P)-binding domain"/>
    <property type="match status" value="1"/>
</dbReference>
<keyword evidence="3" id="KW-0274">FAD</keyword>
<dbReference type="PANTHER" id="PTHR23023">
    <property type="entry name" value="DIMETHYLANILINE MONOOXYGENASE"/>
    <property type="match status" value="1"/>
</dbReference>